<proteinExistence type="predicted"/>
<gene>
    <name evidence="1" type="ORF">E6K72_13690</name>
</gene>
<reference evidence="1 2" key="1">
    <citation type="journal article" date="2019" name="Nat. Microbiol.">
        <title>Mediterranean grassland soil C-N compound turnover is dependent on rainfall and depth, and is mediated by genomically divergent microorganisms.</title>
        <authorList>
            <person name="Diamond S."/>
            <person name="Andeer P.F."/>
            <person name="Li Z."/>
            <person name="Crits-Christoph A."/>
            <person name="Burstein D."/>
            <person name="Anantharaman K."/>
            <person name="Lane K.R."/>
            <person name="Thomas B.C."/>
            <person name="Pan C."/>
            <person name="Northen T.R."/>
            <person name="Banfield J.F."/>
        </authorList>
    </citation>
    <scope>NUCLEOTIDE SEQUENCE [LARGE SCALE GENOMIC DNA]</scope>
    <source>
        <strain evidence="1">WS_2</strain>
    </source>
</reference>
<organism evidence="1 2">
    <name type="scientific">Eiseniibacteriota bacterium</name>
    <dbReference type="NCBI Taxonomy" id="2212470"/>
    <lineage>
        <taxon>Bacteria</taxon>
        <taxon>Candidatus Eiseniibacteriota</taxon>
    </lineage>
</organism>
<evidence type="ECO:0000313" key="2">
    <source>
        <dbReference type="Proteomes" id="UP000317716"/>
    </source>
</evidence>
<comment type="caution">
    <text evidence="1">The sequence shown here is derived from an EMBL/GenBank/DDBJ whole genome shotgun (WGS) entry which is preliminary data.</text>
</comment>
<dbReference type="EMBL" id="VBOS01000513">
    <property type="protein sequence ID" value="TMQ47768.1"/>
    <property type="molecule type" value="Genomic_DNA"/>
</dbReference>
<protein>
    <submittedName>
        <fullName evidence="1">Uncharacterized protein</fullName>
    </submittedName>
</protein>
<name>A0A538S8R2_UNCEI</name>
<dbReference type="AlphaFoldDB" id="A0A538S8R2"/>
<sequence>MLADIDPKIGKRLAIGTDFREIYYAADPSAGQAVQQGFFQMQGDIYLSFQLDSAFTLYYNRGLTNTYELFGIAHWHSGDGYIKAGRFVPSYGWRFDDHTMYVRSEQGFFPPAFTDVGLELGFQPKRLDLQVAIRLRYLRPALRHQFTVHPGVLDPVVEDRVPRIARLNDQHWRVDEAGHAHEGAIGSENASEIRCRPAGVARETPVSVEDRPHVVHVGHPGPHRRYIDLDRVAQVRAAGQHHDDSCGG</sequence>
<dbReference type="Proteomes" id="UP000317716">
    <property type="component" value="Unassembled WGS sequence"/>
</dbReference>
<evidence type="ECO:0000313" key="1">
    <source>
        <dbReference type="EMBL" id="TMQ47768.1"/>
    </source>
</evidence>
<accession>A0A538S8R2</accession>